<dbReference type="SUPFAM" id="SSF53335">
    <property type="entry name" value="S-adenosyl-L-methionine-dependent methyltransferases"/>
    <property type="match status" value="1"/>
</dbReference>
<evidence type="ECO:0000256" key="1">
    <source>
        <dbReference type="ARBA" id="ARBA00004496"/>
    </source>
</evidence>
<dbReference type="PANTHER" id="PTHR11579:SF0">
    <property type="entry name" value="PROTEIN-L-ISOASPARTATE(D-ASPARTATE) O-METHYLTRANSFERASE"/>
    <property type="match status" value="1"/>
</dbReference>
<evidence type="ECO:0000256" key="7">
    <source>
        <dbReference type="ARBA" id="ARBA00022679"/>
    </source>
</evidence>
<keyword evidence="7" id="KW-0808">Transferase</keyword>
<evidence type="ECO:0000256" key="11">
    <source>
        <dbReference type="ARBA" id="ARBA00031350"/>
    </source>
</evidence>
<evidence type="ECO:0000313" key="13">
    <source>
        <dbReference type="Proteomes" id="UP001348265"/>
    </source>
</evidence>
<comment type="subcellular location">
    <subcellularLocation>
        <location evidence="1">Cytoplasm</location>
    </subcellularLocation>
</comment>
<name>A0ABU7WVY5_9ACTN</name>
<gene>
    <name evidence="12" type="ORF">RB636_19240</name>
</gene>
<keyword evidence="6 12" id="KW-0489">Methyltransferase</keyword>
<keyword evidence="5" id="KW-0963">Cytoplasm</keyword>
<evidence type="ECO:0000256" key="8">
    <source>
        <dbReference type="ARBA" id="ARBA00022691"/>
    </source>
</evidence>
<protein>
    <recommendedName>
        <fullName evidence="4">Protein-L-isoaspartate O-methyltransferase</fullName>
        <ecNumber evidence="3">2.1.1.77</ecNumber>
    </recommendedName>
    <alternativeName>
        <fullName evidence="11">L-isoaspartyl protein carboxyl methyltransferase</fullName>
    </alternativeName>
    <alternativeName>
        <fullName evidence="9">Protein L-isoaspartyl methyltransferase</fullName>
    </alternativeName>
    <alternativeName>
        <fullName evidence="10">Protein-beta-aspartate methyltransferase</fullName>
    </alternativeName>
</protein>
<dbReference type="PANTHER" id="PTHR11579">
    <property type="entry name" value="PROTEIN-L-ISOASPARTATE O-METHYLTRANSFERASE"/>
    <property type="match status" value="1"/>
</dbReference>
<evidence type="ECO:0000256" key="3">
    <source>
        <dbReference type="ARBA" id="ARBA00011890"/>
    </source>
</evidence>
<evidence type="ECO:0000256" key="6">
    <source>
        <dbReference type="ARBA" id="ARBA00022603"/>
    </source>
</evidence>
<keyword evidence="13" id="KW-1185">Reference proteome</keyword>
<evidence type="ECO:0000256" key="2">
    <source>
        <dbReference type="ARBA" id="ARBA00005369"/>
    </source>
</evidence>
<evidence type="ECO:0000256" key="4">
    <source>
        <dbReference type="ARBA" id="ARBA00013346"/>
    </source>
</evidence>
<dbReference type="EC" id="2.1.1.77" evidence="3"/>
<sequence length="336" mass="36013">MGSQGRAAAPLAWEQSAYANRSKITRVGPLHADHADHAEAGETPEGRPTSSATLPSLVVQMLRHGRLHDGMDILDVGTGSGYSTALLAHRFGSSRVTSVDVDPYLTGAAAERLGRMGLHPAIATVDATGPLPGRFDRIVSMVSVNPLPASWLAALRTGGRLVTVISRTSMIVTAWKTEDGGAVGTTARDWAGFMDARHGPDYPPGAVSRFVDRIGQDGEEVGTGRYPVLDVDEAWEVRSMLELRAPGTECAYREDGDGRRTAWLVHPDGSWARATGSKGEPPAVHQSGPRRLWDVLERIRNRLNTRGGLPVYGVPLTITPDGVIHLSRGQWKATIA</sequence>
<dbReference type="Pfam" id="PF01135">
    <property type="entry name" value="PCMT"/>
    <property type="match status" value="1"/>
</dbReference>
<evidence type="ECO:0000256" key="5">
    <source>
        <dbReference type="ARBA" id="ARBA00022490"/>
    </source>
</evidence>
<dbReference type="InterPro" id="IPR029063">
    <property type="entry name" value="SAM-dependent_MTases_sf"/>
</dbReference>
<dbReference type="InterPro" id="IPR000682">
    <property type="entry name" value="PCMT"/>
</dbReference>
<reference evidence="12 13" key="1">
    <citation type="submission" date="2023-08" db="EMBL/GenBank/DDBJ databases">
        <authorList>
            <person name="Sharma P."/>
            <person name="Verma V."/>
            <person name="Mohan M.K."/>
            <person name="Dubey A.K."/>
        </authorList>
    </citation>
    <scope>NUCLEOTIDE SEQUENCE [LARGE SCALE GENOMIC DNA]</scope>
    <source>
        <strain evidence="12 13">ADP4</strain>
    </source>
</reference>
<dbReference type="GO" id="GO:0008168">
    <property type="term" value="F:methyltransferase activity"/>
    <property type="evidence" value="ECO:0007669"/>
    <property type="project" value="UniProtKB-KW"/>
</dbReference>
<dbReference type="CDD" id="cd02440">
    <property type="entry name" value="AdoMet_MTases"/>
    <property type="match status" value="1"/>
</dbReference>
<dbReference type="RefSeq" id="WP_331787521.1">
    <property type="nucleotide sequence ID" value="NZ_JAVFKM010000009.1"/>
</dbReference>
<comment type="similarity">
    <text evidence="2">Belongs to the methyltransferase superfamily. L-isoaspartyl/D-aspartyl protein methyltransferase family.</text>
</comment>
<evidence type="ECO:0000313" key="12">
    <source>
        <dbReference type="EMBL" id="MEF3115312.1"/>
    </source>
</evidence>
<proteinExistence type="inferred from homology"/>
<keyword evidence="8" id="KW-0949">S-adenosyl-L-methionine</keyword>
<accession>A0ABU7WVY5</accession>
<comment type="caution">
    <text evidence="12">The sequence shown here is derived from an EMBL/GenBank/DDBJ whole genome shotgun (WGS) entry which is preliminary data.</text>
</comment>
<dbReference type="EMBL" id="JAVFKM010000009">
    <property type="protein sequence ID" value="MEF3115312.1"/>
    <property type="molecule type" value="Genomic_DNA"/>
</dbReference>
<evidence type="ECO:0000256" key="9">
    <source>
        <dbReference type="ARBA" id="ARBA00030757"/>
    </source>
</evidence>
<evidence type="ECO:0000256" key="10">
    <source>
        <dbReference type="ARBA" id="ARBA00031323"/>
    </source>
</evidence>
<organism evidence="12 13">
    <name type="scientific">Streptomyces chrestomyceticus</name>
    <dbReference type="NCBI Taxonomy" id="68185"/>
    <lineage>
        <taxon>Bacteria</taxon>
        <taxon>Bacillati</taxon>
        <taxon>Actinomycetota</taxon>
        <taxon>Actinomycetes</taxon>
        <taxon>Kitasatosporales</taxon>
        <taxon>Streptomycetaceae</taxon>
        <taxon>Streptomyces</taxon>
    </lineage>
</organism>
<dbReference type="GO" id="GO:0032259">
    <property type="term" value="P:methylation"/>
    <property type="evidence" value="ECO:0007669"/>
    <property type="project" value="UniProtKB-KW"/>
</dbReference>
<dbReference type="Proteomes" id="UP001348265">
    <property type="component" value="Unassembled WGS sequence"/>
</dbReference>
<dbReference type="Gene3D" id="3.40.50.150">
    <property type="entry name" value="Vaccinia Virus protein VP39"/>
    <property type="match status" value="1"/>
</dbReference>